<evidence type="ECO:0000256" key="3">
    <source>
        <dbReference type="ARBA" id="ARBA00022898"/>
    </source>
</evidence>
<dbReference type="InterPro" id="IPR004839">
    <property type="entry name" value="Aminotransferase_I/II_large"/>
</dbReference>
<dbReference type="Proteomes" id="UP000637002">
    <property type="component" value="Unassembled WGS sequence"/>
</dbReference>
<dbReference type="InterPro" id="IPR015421">
    <property type="entry name" value="PyrdxlP-dep_Trfase_major"/>
</dbReference>
<feature type="domain" description="Aminotransferase class I/classII large" evidence="4">
    <location>
        <begin position="37"/>
        <end position="377"/>
    </location>
</feature>
<dbReference type="EMBL" id="BMGG01000009">
    <property type="protein sequence ID" value="GGC83284.1"/>
    <property type="molecule type" value="Genomic_DNA"/>
</dbReference>
<protein>
    <submittedName>
        <fullName evidence="5">8-amino-7-oxononanoate synthase</fullName>
    </submittedName>
</protein>
<evidence type="ECO:0000256" key="1">
    <source>
        <dbReference type="ARBA" id="ARBA00001933"/>
    </source>
</evidence>
<dbReference type="AlphaFoldDB" id="A0A916UQS7"/>
<organism evidence="5 6">
    <name type="scientific">Chelatococcus reniformis</name>
    <dbReference type="NCBI Taxonomy" id="1494448"/>
    <lineage>
        <taxon>Bacteria</taxon>
        <taxon>Pseudomonadati</taxon>
        <taxon>Pseudomonadota</taxon>
        <taxon>Alphaproteobacteria</taxon>
        <taxon>Hyphomicrobiales</taxon>
        <taxon>Chelatococcaceae</taxon>
        <taxon>Chelatococcus</taxon>
    </lineage>
</organism>
<dbReference type="Gene3D" id="3.40.640.10">
    <property type="entry name" value="Type I PLP-dependent aspartate aminotransferase-like (Major domain)"/>
    <property type="match status" value="1"/>
</dbReference>
<sequence length="386" mass="41358">MMPRDETGRERAARYTRALEHLERKGRKRFLLPQGGIDFTSNDYLALADSPRLKASVIAALDRGVPVGAGGSRLLRGNHPEHEALEAEAARFFGSERMLYFGSGYAANLSLLSALPQRGDLVIHDELIHASAHAGLVAGRAATAAVPHNDLDAFDDAIRTWRAAGGRGHPWIVVESIYSMDGDRTPLPELADLADRHDGFLVVDEAHATGVHGLHGRGLAAELEGRDNVIVLHTCGKALGVVGALVGASRVLCDHLINQARPFIYATAPSPLAAASVREALKVLVDEPERRERLHRLIGFANGQAHALGIAASGSQILPVVIGDSARTVRIASRMQADGFDIRAIRPPTVPANTARLRIAVTLHVDAATVARMFDRLAQILAEEAS</sequence>
<dbReference type="Pfam" id="PF00155">
    <property type="entry name" value="Aminotran_1_2"/>
    <property type="match status" value="1"/>
</dbReference>
<dbReference type="InterPro" id="IPR015424">
    <property type="entry name" value="PyrdxlP-dep_Trfase"/>
</dbReference>
<accession>A0A916UQS7</accession>
<keyword evidence="2" id="KW-0808">Transferase</keyword>
<dbReference type="InterPro" id="IPR015422">
    <property type="entry name" value="PyrdxlP-dep_Trfase_small"/>
</dbReference>
<evidence type="ECO:0000256" key="2">
    <source>
        <dbReference type="ARBA" id="ARBA00022679"/>
    </source>
</evidence>
<reference evidence="5" key="2">
    <citation type="submission" date="2020-09" db="EMBL/GenBank/DDBJ databases">
        <authorList>
            <person name="Sun Q."/>
            <person name="Zhou Y."/>
        </authorList>
    </citation>
    <scope>NUCLEOTIDE SEQUENCE</scope>
    <source>
        <strain evidence="5">CGMCC 1.12919</strain>
    </source>
</reference>
<dbReference type="GO" id="GO:0009102">
    <property type="term" value="P:biotin biosynthetic process"/>
    <property type="evidence" value="ECO:0007669"/>
    <property type="project" value="TreeGrafter"/>
</dbReference>
<gene>
    <name evidence="5" type="primary">bioF</name>
    <name evidence="5" type="ORF">GCM10010994_46460</name>
</gene>
<dbReference type="Gene3D" id="3.90.1150.10">
    <property type="entry name" value="Aspartate Aminotransferase, domain 1"/>
    <property type="match status" value="1"/>
</dbReference>
<evidence type="ECO:0000313" key="6">
    <source>
        <dbReference type="Proteomes" id="UP000637002"/>
    </source>
</evidence>
<evidence type="ECO:0000313" key="5">
    <source>
        <dbReference type="EMBL" id="GGC83284.1"/>
    </source>
</evidence>
<dbReference type="PANTHER" id="PTHR13693:SF100">
    <property type="entry name" value="8-AMINO-7-OXONONANOATE SYNTHASE"/>
    <property type="match status" value="1"/>
</dbReference>
<name>A0A916UQS7_9HYPH</name>
<comment type="cofactor">
    <cofactor evidence="1">
        <name>pyridoxal 5'-phosphate</name>
        <dbReference type="ChEBI" id="CHEBI:597326"/>
    </cofactor>
</comment>
<comment type="caution">
    <text evidence="5">The sequence shown here is derived from an EMBL/GenBank/DDBJ whole genome shotgun (WGS) entry which is preliminary data.</text>
</comment>
<keyword evidence="3" id="KW-0663">Pyridoxal phosphate</keyword>
<dbReference type="InterPro" id="IPR050087">
    <property type="entry name" value="AON_synthase_class-II"/>
</dbReference>
<evidence type="ECO:0000259" key="4">
    <source>
        <dbReference type="Pfam" id="PF00155"/>
    </source>
</evidence>
<proteinExistence type="predicted"/>
<reference evidence="5" key="1">
    <citation type="journal article" date="2014" name="Int. J. Syst. Evol. Microbiol.">
        <title>Complete genome sequence of Corynebacterium casei LMG S-19264T (=DSM 44701T), isolated from a smear-ripened cheese.</title>
        <authorList>
            <consortium name="US DOE Joint Genome Institute (JGI-PGF)"/>
            <person name="Walter F."/>
            <person name="Albersmeier A."/>
            <person name="Kalinowski J."/>
            <person name="Ruckert C."/>
        </authorList>
    </citation>
    <scope>NUCLEOTIDE SEQUENCE</scope>
    <source>
        <strain evidence="5">CGMCC 1.12919</strain>
    </source>
</reference>
<dbReference type="GO" id="GO:0030170">
    <property type="term" value="F:pyridoxal phosphate binding"/>
    <property type="evidence" value="ECO:0007669"/>
    <property type="project" value="InterPro"/>
</dbReference>
<keyword evidence="6" id="KW-1185">Reference proteome</keyword>
<dbReference type="SUPFAM" id="SSF53383">
    <property type="entry name" value="PLP-dependent transferases"/>
    <property type="match status" value="1"/>
</dbReference>
<dbReference type="GO" id="GO:0008710">
    <property type="term" value="F:8-amino-7-oxononanoate synthase activity"/>
    <property type="evidence" value="ECO:0007669"/>
    <property type="project" value="TreeGrafter"/>
</dbReference>
<dbReference type="PANTHER" id="PTHR13693">
    <property type="entry name" value="CLASS II AMINOTRANSFERASE/8-AMINO-7-OXONONANOATE SYNTHASE"/>
    <property type="match status" value="1"/>
</dbReference>